<dbReference type="AlphaFoldDB" id="A0A371F087"/>
<organism evidence="1 2">
    <name type="scientific">Mucuna pruriens</name>
    <name type="common">Velvet bean</name>
    <name type="synonym">Dolichos pruriens</name>
    <dbReference type="NCBI Taxonomy" id="157652"/>
    <lineage>
        <taxon>Eukaryota</taxon>
        <taxon>Viridiplantae</taxon>
        <taxon>Streptophyta</taxon>
        <taxon>Embryophyta</taxon>
        <taxon>Tracheophyta</taxon>
        <taxon>Spermatophyta</taxon>
        <taxon>Magnoliopsida</taxon>
        <taxon>eudicotyledons</taxon>
        <taxon>Gunneridae</taxon>
        <taxon>Pentapetalae</taxon>
        <taxon>rosids</taxon>
        <taxon>fabids</taxon>
        <taxon>Fabales</taxon>
        <taxon>Fabaceae</taxon>
        <taxon>Papilionoideae</taxon>
        <taxon>50 kb inversion clade</taxon>
        <taxon>NPAAA clade</taxon>
        <taxon>indigoferoid/millettioid clade</taxon>
        <taxon>Phaseoleae</taxon>
        <taxon>Mucuna</taxon>
    </lineage>
</organism>
<gene>
    <name evidence="1" type="ORF">CR513_48908</name>
</gene>
<protein>
    <submittedName>
        <fullName evidence="1">Uncharacterized protein</fullName>
    </submittedName>
</protein>
<comment type="caution">
    <text evidence="1">The sequence shown here is derived from an EMBL/GenBank/DDBJ whole genome shotgun (WGS) entry which is preliminary data.</text>
</comment>
<dbReference type="EMBL" id="QJKJ01011235">
    <property type="protein sequence ID" value="RDX71708.1"/>
    <property type="molecule type" value="Genomic_DNA"/>
</dbReference>
<reference evidence="1" key="1">
    <citation type="submission" date="2018-05" db="EMBL/GenBank/DDBJ databases">
        <title>Draft genome of Mucuna pruriens seed.</title>
        <authorList>
            <person name="Nnadi N.E."/>
            <person name="Vos R."/>
            <person name="Hasami M.H."/>
            <person name="Devisetty U.K."/>
            <person name="Aguiy J.C."/>
        </authorList>
    </citation>
    <scope>NUCLEOTIDE SEQUENCE [LARGE SCALE GENOMIC DNA]</scope>
    <source>
        <strain evidence="1">JCA_2017</strain>
    </source>
</reference>
<evidence type="ECO:0000313" key="1">
    <source>
        <dbReference type="EMBL" id="RDX71708.1"/>
    </source>
</evidence>
<proteinExistence type="predicted"/>
<name>A0A371F087_MUCPR</name>
<evidence type="ECO:0000313" key="2">
    <source>
        <dbReference type="Proteomes" id="UP000257109"/>
    </source>
</evidence>
<keyword evidence="2" id="KW-1185">Reference proteome</keyword>
<feature type="non-terminal residue" evidence="1">
    <location>
        <position position="86"/>
    </location>
</feature>
<dbReference type="Proteomes" id="UP000257109">
    <property type="component" value="Unassembled WGS sequence"/>
</dbReference>
<accession>A0A371F087</accession>
<sequence>MYWVTYYWKPGPINLSDLLDLESASVGNSNGDKSRSLGILDGMSQEIGDPTLDTASGIEGGCGHCGRYRCPGLAKKARMDQESGTT</sequence>